<feature type="transmembrane region" description="Helical" evidence="6">
    <location>
        <begin position="70"/>
        <end position="91"/>
    </location>
</feature>
<dbReference type="RefSeq" id="WP_092886094.1">
    <property type="nucleotide sequence ID" value="NZ_CP061498.1"/>
</dbReference>
<dbReference type="PANTHER" id="PTHR38459">
    <property type="entry name" value="PROPHAGE BACTOPRENOL-LINKED GLUCOSE TRANSLOCASE HOMOLOG"/>
    <property type="match status" value="1"/>
</dbReference>
<proteinExistence type="inferred from homology"/>
<dbReference type="InterPro" id="IPR007267">
    <property type="entry name" value="GtrA_DPMS_TM"/>
</dbReference>
<comment type="similarity">
    <text evidence="2">Belongs to the GtrA family.</text>
</comment>
<evidence type="ECO:0000313" key="8">
    <source>
        <dbReference type="EMBL" id="SDW56616.1"/>
    </source>
</evidence>
<dbReference type="PANTHER" id="PTHR38459:SF1">
    <property type="entry name" value="PROPHAGE BACTOPRENOL-LINKED GLUCOSE TRANSLOCASE HOMOLOG"/>
    <property type="match status" value="1"/>
</dbReference>
<dbReference type="GO" id="GO:0005886">
    <property type="term" value="C:plasma membrane"/>
    <property type="evidence" value="ECO:0007669"/>
    <property type="project" value="TreeGrafter"/>
</dbReference>
<evidence type="ECO:0000259" key="7">
    <source>
        <dbReference type="Pfam" id="PF04138"/>
    </source>
</evidence>
<evidence type="ECO:0000313" key="9">
    <source>
        <dbReference type="Proteomes" id="UP000198539"/>
    </source>
</evidence>
<evidence type="ECO:0000256" key="3">
    <source>
        <dbReference type="ARBA" id="ARBA00022692"/>
    </source>
</evidence>
<evidence type="ECO:0000256" key="4">
    <source>
        <dbReference type="ARBA" id="ARBA00022989"/>
    </source>
</evidence>
<comment type="subcellular location">
    <subcellularLocation>
        <location evidence="1">Membrane</location>
        <topology evidence="1">Multi-pass membrane protein</topology>
    </subcellularLocation>
</comment>
<dbReference type="OrthoDB" id="8388119at2"/>
<feature type="transmembrane region" description="Helical" evidence="6">
    <location>
        <begin position="97"/>
        <end position="120"/>
    </location>
</feature>
<dbReference type="EMBL" id="FNOM01000002">
    <property type="protein sequence ID" value="SDW56616.1"/>
    <property type="molecule type" value="Genomic_DNA"/>
</dbReference>
<gene>
    <name evidence="8" type="ORF">SAMN04488238_102413</name>
</gene>
<dbReference type="GO" id="GO:0000271">
    <property type="term" value="P:polysaccharide biosynthetic process"/>
    <property type="evidence" value="ECO:0007669"/>
    <property type="project" value="InterPro"/>
</dbReference>
<accession>A0A1H2UKA4</accession>
<dbReference type="Pfam" id="PF04138">
    <property type="entry name" value="GtrA_DPMS_TM"/>
    <property type="match status" value="1"/>
</dbReference>
<keyword evidence="4 6" id="KW-1133">Transmembrane helix</keyword>
<dbReference type="STRING" id="564137.SAMN04488238_102413"/>
<feature type="transmembrane region" description="Helical" evidence="6">
    <location>
        <begin position="33"/>
        <end position="58"/>
    </location>
</feature>
<evidence type="ECO:0000256" key="5">
    <source>
        <dbReference type="ARBA" id="ARBA00023136"/>
    </source>
</evidence>
<evidence type="ECO:0000256" key="1">
    <source>
        <dbReference type="ARBA" id="ARBA00004141"/>
    </source>
</evidence>
<dbReference type="Proteomes" id="UP000198539">
    <property type="component" value="Unassembled WGS sequence"/>
</dbReference>
<reference evidence="8 9" key="1">
    <citation type="submission" date="2016-10" db="EMBL/GenBank/DDBJ databases">
        <authorList>
            <person name="de Groot N.N."/>
        </authorList>
    </citation>
    <scope>NUCLEOTIDE SEQUENCE [LARGE SCALE GENOMIC DNA]</scope>
    <source>
        <strain evidence="8 9">CGMCC 1.8894</strain>
    </source>
</reference>
<feature type="domain" description="GtrA/DPMS transmembrane" evidence="7">
    <location>
        <begin position="8"/>
        <end position="120"/>
    </location>
</feature>
<dbReference type="AlphaFoldDB" id="A0A1H2UKA4"/>
<evidence type="ECO:0000256" key="6">
    <source>
        <dbReference type="SAM" id="Phobius"/>
    </source>
</evidence>
<protein>
    <submittedName>
        <fullName evidence="8">Putative flippase GtrA (Transmembrane translocase of bactoprenol-linked glucose)</fullName>
    </submittedName>
</protein>
<dbReference type="InterPro" id="IPR051401">
    <property type="entry name" value="GtrA_CellWall_Glycosyl"/>
</dbReference>
<evidence type="ECO:0000256" key="2">
    <source>
        <dbReference type="ARBA" id="ARBA00009399"/>
    </source>
</evidence>
<feature type="transmembrane region" description="Helical" evidence="6">
    <location>
        <begin position="9"/>
        <end position="27"/>
    </location>
</feature>
<organism evidence="8 9">
    <name type="scientific">Roseicitreum antarcticum</name>
    <dbReference type="NCBI Taxonomy" id="564137"/>
    <lineage>
        <taxon>Bacteria</taxon>
        <taxon>Pseudomonadati</taxon>
        <taxon>Pseudomonadota</taxon>
        <taxon>Alphaproteobacteria</taxon>
        <taxon>Rhodobacterales</taxon>
        <taxon>Paracoccaceae</taxon>
        <taxon>Roseicitreum</taxon>
    </lineage>
</organism>
<name>A0A1H2UKA4_9RHOB</name>
<keyword evidence="9" id="KW-1185">Reference proteome</keyword>
<keyword evidence="3 6" id="KW-0812">Transmembrane</keyword>
<sequence>MQARQFGRYIVAGGLAACVDLGGFVVLTSAGMALLPAAVLSFALAMLVNFALSSAYVFGAKATWRRLAGFAAFATLGLCLNTGLTLSAATMLGLAPWLAKTCGIGGAFVFNYAVNALVVFRRDDPGRDTRGG</sequence>
<keyword evidence="5 6" id="KW-0472">Membrane</keyword>